<evidence type="ECO:0000313" key="2">
    <source>
        <dbReference type="Proteomes" id="UP000293345"/>
    </source>
</evidence>
<name>A0A4Q2JZB2_9ACTN</name>
<dbReference type="RefSeq" id="WP_129423030.1">
    <property type="nucleotide sequence ID" value="NZ_SDPW01000001.1"/>
</dbReference>
<dbReference type="OrthoDB" id="3173278at2"/>
<evidence type="ECO:0000313" key="1">
    <source>
        <dbReference type="EMBL" id="RXZ53300.1"/>
    </source>
</evidence>
<organism evidence="1 2">
    <name type="scientific">Senegalimassilia faecalis</name>
    <dbReference type="NCBI Taxonomy" id="2509433"/>
    <lineage>
        <taxon>Bacteria</taxon>
        <taxon>Bacillati</taxon>
        <taxon>Actinomycetota</taxon>
        <taxon>Coriobacteriia</taxon>
        <taxon>Coriobacteriales</taxon>
        <taxon>Coriobacteriaceae</taxon>
        <taxon>Senegalimassilia</taxon>
    </lineage>
</organism>
<reference evidence="1 2" key="1">
    <citation type="submission" date="2019-01" db="EMBL/GenBank/DDBJ databases">
        <title>Senegalimassilia sp. nov. KGMB04484 isolated human feces.</title>
        <authorList>
            <person name="Han K.-I."/>
            <person name="Kim J.-S."/>
            <person name="Lee K.C."/>
            <person name="Suh M.K."/>
            <person name="Eom M.K."/>
            <person name="Lee J.H."/>
            <person name="Park S.-H."/>
            <person name="Kang S.W."/>
            <person name="Park J.-E."/>
            <person name="Oh B.S."/>
            <person name="Yu S.Y."/>
            <person name="Choi S.-H."/>
            <person name="Lee D.H."/>
            <person name="Yoon H."/>
            <person name="Kim B.-Y."/>
            <person name="Lee J.H."/>
            <person name="Lee J.-S."/>
        </authorList>
    </citation>
    <scope>NUCLEOTIDE SEQUENCE [LARGE SCALE GENOMIC DNA]</scope>
    <source>
        <strain evidence="1 2">KGMB04484</strain>
    </source>
</reference>
<dbReference type="Proteomes" id="UP000293345">
    <property type="component" value="Unassembled WGS sequence"/>
</dbReference>
<comment type="caution">
    <text evidence="1">The sequence shown here is derived from an EMBL/GenBank/DDBJ whole genome shotgun (WGS) entry which is preliminary data.</text>
</comment>
<accession>A0A4Q2JZB2</accession>
<keyword evidence="2" id="KW-1185">Reference proteome</keyword>
<dbReference type="AlphaFoldDB" id="A0A4Q2JZB2"/>
<protein>
    <submittedName>
        <fullName evidence="1">Uncharacterized protein</fullName>
    </submittedName>
</protein>
<gene>
    <name evidence="1" type="ORF">ET524_01395</name>
</gene>
<sequence length="216" mass="23852">MSEQLKGEEATSAPDELEQAVVLIRREPGKRELYLEALAAAGGEGADPISRFDLEGRMAAKPQAATMFQSMGTLIDALVREGLLAEQLPEPEYDPDIEEERVDMARATYTLTDKGGKVLERLRPSARLARLFADEPENAEGFRRLLVFCNGTKRTKRQIDDELAAICAAAPRSRHVSAAAIYPSYFTDRLEQCAGLVWEDGWTTTKEGAAFLAVFQ</sequence>
<proteinExistence type="predicted"/>
<dbReference type="EMBL" id="SDPW01000001">
    <property type="protein sequence ID" value="RXZ53300.1"/>
    <property type="molecule type" value="Genomic_DNA"/>
</dbReference>